<proteinExistence type="predicted"/>
<keyword evidence="3" id="KW-1185">Reference proteome</keyword>
<sequence>MFRKVARSSHIPIKVSIFMWRILNDFLSFHHVLLSLGFNGPSKCYFCESYDYLLHGFLYWPLAARLWYALEANFGVPCISVGMIQHKFQAWNFASTLSADGIDNIIPIMALLKL</sequence>
<organism evidence="2 3">
    <name type="scientific">Cinchona calisaya</name>
    <dbReference type="NCBI Taxonomy" id="153742"/>
    <lineage>
        <taxon>Eukaryota</taxon>
        <taxon>Viridiplantae</taxon>
        <taxon>Streptophyta</taxon>
        <taxon>Embryophyta</taxon>
        <taxon>Tracheophyta</taxon>
        <taxon>Spermatophyta</taxon>
        <taxon>Magnoliopsida</taxon>
        <taxon>eudicotyledons</taxon>
        <taxon>Gunneridae</taxon>
        <taxon>Pentapetalae</taxon>
        <taxon>asterids</taxon>
        <taxon>lamiids</taxon>
        <taxon>Gentianales</taxon>
        <taxon>Rubiaceae</taxon>
        <taxon>Cinchonoideae</taxon>
        <taxon>Cinchoneae</taxon>
        <taxon>Cinchona</taxon>
    </lineage>
</organism>
<dbReference type="AlphaFoldDB" id="A0ABD2YS00"/>
<comment type="caution">
    <text evidence="2">The sequence shown here is derived from an EMBL/GenBank/DDBJ whole genome shotgun (WGS) entry which is preliminary data.</text>
</comment>
<gene>
    <name evidence="2" type="ORF">ACH5RR_029124</name>
</gene>
<dbReference type="InterPro" id="IPR026960">
    <property type="entry name" value="RVT-Znf"/>
</dbReference>
<evidence type="ECO:0000313" key="2">
    <source>
        <dbReference type="EMBL" id="KAL3509723.1"/>
    </source>
</evidence>
<dbReference type="EMBL" id="JBJUIK010000012">
    <property type="protein sequence ID" value="KAL3509723.1"/>
    <property type="molecule type" value="Genomic_DNA"/>
</dbReference>
<reference evidence="2 3" key="1">
    <citation type="submission" date="2024-11" db="EMBL/GenBank/DDBJ databases">
        <title>A near-complete genome assembly of Cinchona calisaya.</title>
        <authorList>
            <person name="Lian D.C."/>
            <person name="Zhao X.W."/>
            <person name="Wei L."/>
        </authorList>
    </citation>
    <scope>NUCLEOTIDE SEQUENCE [LARGE SCALE GENOMIC DNA]</scope>
    <source>
        <tissue evidence="2">Nenye</tissue>
    </source>
</reference>
<accession>A0ABD2YS00</accession>
<evidence type="ECO:0000259" key="1">
    <source>
        <dbReference type="Pfam" id="PF13966"/>
    </source>
</evidence>
<dbReference type="Pfam" id="PF13966">
    <property type="entry name" value="zf-RVT"/>
    <property type="match status" value="1"/>
</dbReference>
<dbReference type="Proteomes" id="UP001630127">
    <property type="component" value="Unassembled WGS sequence"/>
</dbReference>
<evidence type="ECO:0000313" key="3">
    <source>
        <dbReference type="Proteomes" id="UP001630127"/>
    </source>
</evidence>
<protein>
    <recommendedName>
        <fullName evidence="1">Reverse transcriptase zinc-binding domain-containing protein</fullName>
    </recommendedName>
</protein>
<feature type="domain" description="Reverse transcriptase zinc-binding" evidence="1">
    <location>
        <begin position="8"/>
        <end position="67"/>
    </location>
</feature>
<name>A0ABD2YS00_9GENT</name>